<keyword evidence="4" id="KW-1003">Cell membrane</keyword>
<comment type="caution">
    <text evidence="9">The sequence shown here is derived from an EMBL/GenBank/DDBJ whole genome shotgun (WGS) entry which is preliminary data.</text>
</comment>
<feature type="transmembrane region" description="Helical" evidence="8">
    <location>
        <begin position="170"/>
        <end position="197"/>
    </location>
</feature>
<proteinExistence type="inferred from homology"/>
<evidence type="ECO:0000256" key="3">
    <source>
        <dbReference type="ARBA" id="ARBA00022448"/>
    </source>
</evidence>
<accession>A0ABV4U4P2</accession>
<dbReference type="InterPro" id="IPR002549">
    <property type="entry name" value="AI-2E-like"/>
</dbReference>
<feature type="transmembrane region" description="Helical" evidence="8">
    <location>
        <begin position="44"/>
        <end position="65"/>
    </location>
</feature>
<organism evidence="9 10">
    <name type="scientific">Natronomicrosphaera hydrolytica</name>
    <dbReference type="NCBI Taxonomy" id="3242702"/>
    <lineage>
        <taxon>Bacteria</taxon>
        <taxon>Pseudomonadati</taxon>
        <taxon>Planctomycetota</taxon>
        <taxon>Phycisphaerae</taxon>
        <taxon>Phycisphaerales</taxon>
        <taxon>Phycisphaeraceae</taxon>
        <taxon>Natronomicrosphaera</taxon>
    </lineage>
</organism>
<evidence type="ECO:0000256" key="2">
    <source>
        <dbReference type="ARBA" id="ARBA00009773"/>
    </source>
</evidence>
<dbReference type="PANTHER" id="PTHR21716:SF53">
    <property type="entry name" value="PERMEASE PERM-RELATED"/>
    <property type="match status" value="1"/>
</dbReference>
<evidence type="ECO:0000256" key="1">
    <source>
        <dbReference type="ARBA" id="ARBA00004651"/>
    </source>
</evidence>
<gene>
    <name evidence="9" type="ORF">ACERK3_08310</name>
</gene>
<comment type="similarity">
    <text evidence="2">Belongs to the autoinducer-2 exporter (AI-2E) (TC 2.A.86) family.</text>
</comment>
<evidence type="ECO:0000256" key="7">
    <source>
        <dbReference type="ARBA" id="ARBA00023136"/>
    </source>
</evidence>
<evidence type="ECO:0000256" key="8">
    <source>
        <dbReference type="SAM" id="Phobius"/>
    </source>
</evidence>
<evidence type="ECO:0000256" key="4">
    <source>
        <dbReference type="ARBA" id="ARBA00022475"/>
    </source>
</evidence>
<feature type="transmembrane region" description="Helical" evidence="8">
    <location>
        <begin position="77"/>
        <end position="96"/>
    </location>
</feature>
<evidence type="ECO:0000313" key="9">
    <source>
        <dbReference type="EMBL" id="MFA9478297.1"/>
    </source>
</evidence>
<keyword evidence="7 8" id="KW-0472">Membrane</keyword>
<feature type="transmembrane region" description="Helical" evidence="8">
    <location>
        <begin position="17"/>
        <end position="38"/>
    </location>
</feature>
<feature type="transmembrane region" description="Helical" evidence="8">
    <location>
        <begin position="237"/>
        <end position="259"/>
    </location>
</feature>
<dbReference type="Pfam" id="PF01594">
    <property type="entry name" value="AI-2E_transport"/>
    <property type="match status" value="2"/>
</dbReference>
<feature type="transmembrane region" description="Helical" evidence="8">
    <location>
        <begin position="355"/>
        <end position="385"/>
    </location>
</feature>
<keyword evidence="10" id="KW-1185">Reference proteome</keyword>
<keyword evidence="5 8" id="KW-0812">Transmembrane</keyword>
<dbReference type="RefSeq" id="WP_425345220.1">
    <property type="nucleotide sequence ID" value="NZ_JBGUBD010000004.1"/>
</dbReference>
<keyword evidence="6 8" id="KW-1133">Transmembrane helix</keyword>
<dbReference type="PANTHER" id="PTHR21716">
    <property type="entry name" value="TRANSMEMBRANE PROTEIN"/>
    <property type="match status" value="1"/>
</dbReference>
<feature type="transmembrane region" description="Helical" evidence="8">
    <location>
        <begin position="310"/>
        <end position="331"/>
    </location>
</feature>
<evidence type="ECO:0000256" key="6">
    <source>
        <dbReference type="ARBA" id="ARBA00022989"/>
    </source>
</evidence>
<keyword evidence="3" id="KW-0813">Transport</keyword>
<protein>
    <submittedName>
        <fullName evidence="9">AI-2E family transporter</fullName>
    </submittedName>
</protein>
<name>A0ABV4U4P2_9BACT</name>
<evidence type="ECO:0000256" key="5">
    <source>
        <dbReference type="ARBA" id="ARBA00022692"/>
    </source>
</evidence>
<dbReference type="Proteomes" id="UP001575105">
    <property type="component" value="Unassembled WGS sequence"/>
</dbReference>
<sequence>MPEIEEPVWRKQWFQRLLVVLVAAATAVLVVPPVLALLYAVRPVLLPVMIGLALAYTVNPLATWLHRRWRVPRPVTAVVTMAAVVVAVLGLSAYLVPKLVTQTRQFIRDLPGYAEALANHLAGRFELDLEQVVARIEERARGLLAGDGQELDFGAIGAAVWQWLDVGLGVIGTTIGLATYLVVAAVVVFFCFFFFVWKFDGIVRWFAPFVPARHQPRTFEIVGMMDKSVSAFIRGRLIQATVVAVVLSVGWWIVGVPYWLLLGIGSGFLNLIPYAAVVGWPVAVGLTWLDSLTAGGASEVANGAAAAGDAAASGFDLWGIVIWPSVVYLIAQGLDGWVIEPVVQGQATNLDPLTVLLVVLLGGSLLGLLGLLIAIPLAACIKILAKEVLLPRLRQWAAAEA</sequence>
<evidence type="ECO:0000313" key="10">
    <source>
        <dbReference type="Proteomes" id="UP001575105"/>
    </source>
</evidence>
<comment type="subcellular location">
    <subcellularLocation>
        <location evidence="1">Cell membrane</location>
        <topology evidence="1">Multi-pass membrane protein</topology>
    </subcellularLocation>
</comment>
<reference evidence="9 10" key="1">
    <citation type="submission" date="2024-08" db="EMBL/GenBank/DDBJ databases">
        <title>Whole-genome sequencing of halo(alkali)philic microorganisms from hypersaline lakes.</title>
        <authorList>
            <person name="Sorokin D.Y."/>
            <person name="Merkel A.Y."/>
            <person name="Messina E."/>
            <person name="Yakimov M."/>
        </authorList>
    </citation>
    <scope>NUCLEOTIDE SEQUENCE [LARGE SCALE GENOMIC DNA]</scope>
    <source>
        <strain evidence="9 10">AB-hyl4</strain>
    </source>
</reference>
<dbReference type="EMBL" id="JBGUBD010000004">
    <property type="protein sequence ID" value="MFA9478297.1"/>
    <property type="molecule type" value="Genomic_DNA"/>
</dbReference>